<evidence type="ECO:0000259" key="3">
    <source>
        <dbReference type="PROSITE" id="PS50887"/>
    </source>
</evidence>
<dbReference type="InterPro" id="IPR000160">
    <property type="entry name" value="GGDEF_dom"/>
</dbReference>
<dbReference type="PANTHER" id="PTHR45228:SF4">
    <property type="entry name" value="LIPOPROTEIN"/>
    <property type="match status" value="1"/>
</dbReference>
<evidence type="ECO:0000259" key="4">
    <source>
        <dbReference type="PROSITE" id="PS51832"/>
    </source>
</evidence>
<sequence length="682" mass="72645">MRRFLLFCVVSAMALLAAGISSGLVGHTGKLANLGNELSHDATQQSLRISSYFQRASSGILLTAHNQAFRDFYAQPGDRRARVRQGGPTLDAVNDALIYLEQIYPNRIGKAGFIDSSGAEYARTVRGERAPIDSLSPDESKNPFFAPSFALGAGEVYQSKPYRSQATGEWVIANAAFVPMTDGFTAAIVAFEVTFESFRREASANPGRTVLVVDADTGAVVINSTRSQQGGSALGDPDDKRFRDLVGGWRANGRLNLGGHLAAYERIAASPGNANRWYVVSVTNQPVGRMVGVGIVPIVAVLAALILIGYAVIMLHRAQNALTRVANTDAMTGLSNRRQLMTDLDCQLPRATIDNSLLLILCDLNGFKAYNDTFGHPAGDALLTRLGASLNRSIVGHGRAYRIGGDEFCILASPGPNGADEIINIATQALSEQGDGFSITASHGAILLPSDAASSDDAMRLVDIRMYENKNHGRVAADTQTINALLRAMQEHDAGSAERSELTADLTSKVCQQLGVSPANEARIRQAAQLHDVGKVGVPNDLLSKPGPLTPTEWAFVKQCPSIGERIVSSARALTPLAPLVRSARERYDGTGYPDRLAGEDIPLGARIIAACAALTAMTADRPHAQQRDLAAALAELGRCAGTQFDPRVVSALCETAMDDAAFGKAAQRMAGRDQLEPTSLH</sequence>
<dbReference type="InterPro" id="IPR052020">
    <property type="entry name" value="Cyclic_di-GMP/3'3'-cGAMP_PDE"/>
</dbReference>
<reference evidence="5" key="1">
    <citation type="submission" date="2021-01" db="EMBL/GenBank/DDBJ databases">
        <title>Whole genome shotgun sequence of Actinoplanes rishiriensis NBRC 108556.</title>
        <authorList>
            <person name="Komaki H."/>
            <person name="Tamura T."/>
        </authorList>
    </citation>
    <scope>NUCLEOTIDE SEQUENCE</scope>
    <source>
        <strain evidence="5">NBRC 108556</strain>
    </source>
</reference>
<keyword evidence="6" id="KW-1185">Reference proteome</keyword>
<dbReference type="Pfam" id="PF00990">
    <property type="entry name" value="GGDEF"/>
    <property type="match status" value="1"/>
</dbReference>
<dbReference type="Pfam" id="PF13487">
    <property type="entry name" value="HD_5"/>
    <property type="match status" value="1"/>
</dbReference>
<comment type="caution">
    <text evidence="5">The sequence shown here is derived from an EMBL/GenBank/DDBJ whole genome shotgun (WGS) entry which is preliminary data.</text>
</comment>
<dbReference type="CDD" id="cd01949">
    <property type="entry name" value="GGDEF"/>
    <property type="match status" value="1"/>
</dbReference>
<keyword evidence="1" id="KW-0812">Transmembrane</keyword>
<accession>A0A919N2V8</accession>
<dbReference type="SUPFAM" id="SSF55073">
    <property type="entry name" value="Nucleotide cyclase"/>
    <property type="match status" value="1"/>
</dbReference>
<feature type="signal peptide" evidence="2">
    <location>
        <begin position="1"/>
        <end position="23"/>
    </location>
</feature>
<dbReference type="PROSITE" id="PS51832">
    <property type="entry name" value="HD_GYP"/>
    <property type="match status" value="1"/>
</dbReference>
<feature type="domain" description="HD-GYP" evidence="4">
    <location>
        <begin position="474"/>
        <end position="669"/>
    </location>
</feature>
<feature type="transmembrane region" description="Helical" evidence="1">
    <location>
        <begin position="290"/>
        <end position="315"/>
    </location>
</feature>
<evidence type="ECO:0000313" key="6">
    <source>
        <dbReference type="Proteomes" id="UP000636960"/>
    </source>
</evidence>
<dbReference type="InterPro" id="IPR037522">
    <property type="entry name" value="HD_GYP_dom"/>
</dbReference>
<dbReference type="InterPro" id="IPR003607">
    <property type="entry name" value="HD/PDEase_dom"/>
</dbReference>
<protein>
    <recommendedName>
        <fullName evidence="7">Diguanylate cyclase</fullName>
    </recommendedName>
</protein>
<dbReference type="AlphaFoldDB" id="A0A919N2V8"/>
<organism evidence="5 6">
    <name type="scientific">Paractinoplanes rishiriensis</name>
    <dbReference type="NCBI Taxonomy" id="1050105"/>
    <lineage>
        <taxon>Bacteria</taxon>
        <taxon>Bacillati</taxon>
        <taxon>Actinomycetota</taxon>
        <taxon>Actinomycetes</taxon>
        <taxon>Micromonosporales</taxon>
        <taxon>Micromonosporaceae</taxon>
        <taxon>Paractinoplanes</taxon>
    </lineage>
</organism>
<dbReference type="InterPro" id="IPR029787">
    <property type="entry name" value="Nucleotide_cyclase"/>
</dbReference>
<keyword evidence="1" id="KW-1133">Transmembrane helix</keyword>
<evidence type="ECO:0000256" key="1">
    <source>
        <dbReference type="SAM" id="Phobius"/>
    </source>
</evidence>
<dbReference type="EMBL" id="BOMV01000123">
    <property type="protein sequence ID" value="GIF02158.1"/>
    <property type="molecule type" value="Genomic_DNA"/>
</dbReference>
<dbReference type="PROSITE" id="PS50887">
    <property type="entry name" value="GGDEF"/>
    <property type="match status" value="1"/>
</dbReference>
<dbReference type="RefSeq" id="WP_203791233.1">
    <property type="nucleotide sequence ID" value="NZ_BOMV01000123.1"/>
</dbReference>
<name>A0A919N2V8_9ACTN</name>
<feature type="domain" description="GGDEF" evidence="3">
    <location>
        <begin position="355"/>
        <end position="482"/>
    </location>
</feature>
<dbReference type="InterPro" id="IPR043128">
    <property type="entry name" value="Rev_trsase/Diguanyl_cyclase"/>
</dbReference>
<dbReference type="Proteomes" id="UP000636960">
    <property type="component" value="Unassembled WGS sequence"/>
</dbReference>
<dbReference type="NCBIfam" id="TIGR00254">
    <property type="entry name" value="GGDEF"/>
    <property type="match status" value="1"/>
</dbReference>
<dbReference type="CDD" id="cd00077">
    <property type="entry name" value="HDc"/>
    <property type="match status" value="1"/>
</dbReference>
<feature type="chain" id="PRO_5037985892" description="Diguanylate cyclase" evidence="2">
    <location>
        <begin position="24"/>
        <end position="682"/>
    </location>
</feature>
<gene>
    <name evidence="5" type="ORF">Ari01nite_96220</name>
</gene>
<keyword evidence="1" id="KW-0472">Membrane</keyword>
<evidence type="ECO:0000313" key="5">
    <source>
        <dbReference type="EMBL" id="GIF02158.1"/>
    </source>
</evidence>
<dbReference type="SMART" id="SM00267">
    <property type="entry name" value="GGDEF"/>
    <property type="match status" value="1"/>
</dbReference>
<keyword evidence="2" id="KW-0732">Signal</keyword>
<dbReference type="Gene3D" id="1.10.3210.10">
    <property type="entry name" value="Hypothetical protein af1432"/>
    <property type="match status" value="1"/>
</dbReference>
<evidence type="ECO:0000256" key="2">
    <source>
        <dbReference type="SAM" id="SignalP"/>
    </source>
</evidence>
<dbReference type="SUPFAM" id="SSF109604">
    <property type="entry name" value="HD-domain/PDEase-like"/>
    <property type="match status" value="1"/>
</dbReference>
<evidence type="ECO:0008006" key="7">
    <source>
        <dbReference type="Google" id="ProtNLM"/>
    </source>
</evidence>
<proteinExistence type="predicted"/>
<dbReference type="Gene3D" id="3.30.70.270">
    <property type="match status" value="1"/>
</dbReference>
<dbReference type="PANTHER" id="PTHR45228">
    <property type="entry name" value="CYCLIC DI-GMP PHOSPHODIESTERASE TM_0186-RELATED"/>
    <property type="match status" value="1"/>
</dbReference>